<comment type="function">
    <text evidence="5">Activates KDO (a required 8-carbon sugar) for incorporation into bacterial lipopolysaccharide in Gram-negative bacteria.</text>
</comment>
<keyword evidence="7" id="KW-1185">Reference proteome</keyword>
<dbReference type="EMBL" id="MBTF01000034">
    <property type="protein sequence ID" value="OOQ58141.1"/>
    <property type="molecule type" value="Genomic_DNA"/>
</dbReference>
<evidence type="ECO:0000256" key="1">
    <source>
        <dbReference type="ARBA" id="ARBA00004370"/>
    </source>
</evidence>
<dbReference type="GO" id="GO:0009103">
    <property type="term" value="P:lipopolysaccharide biosynthetic process"/>
    <property type="evidence" value="ECO:0007669"/>
    <property type="project" value="UniProtKB-UniRule"/>
</dbReference>
<evidence type="ECO:0000256" key="2">
    <source>
        <dbReference type="ARBA" id="ARBA00022679"/>
    </source>
</evidence>
<dbReference type="PANTHER" id="PTHR42866:SF2">
    <property type="entry name" value="3-DEOXY-MANNO-OCTULOSONATE CYTIDYLYLTRANSFERASE, MITOCHONDRIAL"/>
    <property type="match status" value="1"/>
</dbReference>
<dbReference type="RefSeq" id="WP_078349872.1">
    <property type="nucleotide sequence ID" value="NZ_MBTF01000034.1"/>
</dbReference>
<dbReference type="GO" id="GO:0005829">
    <property type="term" value="C:cytosol"/>
    <property type="evidence" value="ECO:0007669"/>
    <property type="project" value="TreeGrafter"/>
</dbReference>
<dbReference type="Pfam" id="PF02348">
    <property type="entry name" value="CTP_transf_3"/>
    <property type="match status" value="1"/>
</dbReference>
<dbReference type="SUPFAM" id="SSF53448">
    <property type="entry name" value="Nucleotide-diphospho-sugar transferases"/>
    <property type="match status" value="1"/>
</dbReference>
<dbReference type="NCBIfam" id="NF009905">
    <property type="entry name" value="PRK13368.1"/>
    <property type="match status" value="1"/>
</dbReference>
<organism evidence="6 7">
    <name type="scientific">Mucilaginibacter pedocola</name>
    <dbReference type="NCBI Taxonomy" id="1792845"/>
    <lineage>
        <taxon>Bacteria</taxon>
        <taxon>Pseudomonadati</taxon>
        <taxon>Bacteroidota</taxon>
        <taxon>Sphingobacteriia</taxon>
        <taxon>Sphingobacteriales</taxon>
        <taxon>Sphingobacteriaceae</taxon>
        <taxon>Mucilaginibacter</taxon>
    </lineage>
</organism>
<dbReference type="Proteomes" id="UP000189739">
    <property type="component" value="Unassembled WGS sequence"/>
</dbReference>
<dbReference type="STRING" id="1792845.BC343_10850"/>
<keyword evidence="5" id="KW-0963">Cytoplasm</keyword>
<dbReference type="PANTHER" id="PTHR42866">
    <property type="entry name" value="3-DEOXY-MANNO-OCTULOSONATE CYTIDYLYLTRANSFERASE"/>
    <property type="match status" value="1"/>
</dbReference>
<dbReference type="HAMAP" id="MF_00057">
    <property type="entry name" value="KdsB"/>
    <property type="match status" value="1"/>
</dbReference>
<evidence type="ECO:0000256" key="4">
    <source>
        <dbReference type="ARBA" id="ARBA00022985"/>
    </source>
</evidence>
<comment type="pathway">
    <text evidence="5">Nucleotide-sugar biosynthesis; CMP-3-deoxy-D-manno-octulosonate biosynthesis; CMP-3-deoxy-D-manno-octulosonate from 3-deoxy-D-manno-octulosonate and CTP: step 1/1.</text>
</comment>
<dbReference type="FunFam" id="3.90.550.10:FF:000011">
    <property type="entry name" value="3-deoxy-manno-octulosonate cytidylyltransferase"/>
    <property type="match status" value="1"/>
</dbReference>
<evidence type="ECO:0000313" key="7">
    <source>
        <dbReference type="Proteomes" id="UP000189739"/>
    </source>
</evidence>
<dbReference type="GO" id="GO:0008690">
    <property type="term" value="F:3-deoxy-manno-octulosonate cytidylyltransferase activity"/>
    <property type="evidence" value="ECO:0007669"/>
    <property type="project" value="UniProtKB-UniRule"/>
</dbReference>
<dbReference type="Gene3D" id="3.90.550.10">
    <property type="entry name" value="Spore Coat Polysaccharide Biosynthesis Protein SpsA, Chain A"/>
    <property type="match status" value="1"/>
</dbReference>
<comment type="similarity">
    <text evidence="5">Belongs to the KdsB family.</text>
</comment>
<dbReference type="AlphaFoldDB" id="A0A1S9PB32"/>
<dbReference type="UniPathway" id="UPA00358">
    <property type="reaction ID" value="UER00476"/>
</dbReference>
<dbReference type="InterPro" id="IPR029044">
    <property type="entry name" value="Nucleotide-diphossugar_trans"/>
</dbReference>
<dbReference type="InterPro" id="IPR003329">
    <property type="entry name" value="Cytidylyl_trans"/>
</dbReference>
<name>A0A1S9PB32_9SPHI</name>
<keyword evidence="4 5" id="KW-0448">Lipopolysaccharide biosynthesis</keyword>
<keyword evidence="3 5" id="KW-0548">Nucleotidyltransferase</keyword>
<dbReference type="InterPro" id="IPR004528">
    <property type="entry name" value="KdsB"/>
</dbReference>
<evidence type="ECO:0000256" key="5">
    <source>
        <dbReference type="HAMAP-Rule" id="MF_00057"/>
    </source>
</evidence>
<evidence type="ECO:0000256" key="3">
    <source>
        <dbReference type="ARBA" id="ARBA00022695"/>
    </source>
</evidence>
<sequence>MKTIIVIPARLRSTRLPEKVLLDLGGKPVIQCVYEACIKATLHQEVWIAADSEVVFNLCKTFTPNVLMTAETHPSGTDRIAEVAAKIPCDLVVNVQGDEPFFDAGIIDKLISAMRESDAAMASVCAPIATLDELHNPNLVKVVTDVNDNAIYFSRFPVPYSRDVVLESAEGYKKHMGVYAYRADFLSKFVQLPVSFLERSEKLEQLRAIENGYKIKMIEVAGFEKGIDTPEDLEHARKKLEDNGTV</sequence>
<comment type="subcellular location">
    <subcellularLocation>
        <location evidence="5">Cytoplasm</location>
    </subcellularLocation>
    <subcellularLocation>
        <location evidence="1">Membrane</location>
    </subcellularLocation>
</comment>
<accession>A0A1S9PB32</accession>
<keyword evidence="2 5" id="KW-0808">Transferase</keyword>
<reference evidence="6 7" key="1">
    <citation type="submission" date="2016-07" db="EMBL/GenBank/DDBJ databases">
        <title>Genomic analysis of zinc-resistant bacterium Mucilaginibacter pedocola TBZ30.</title>
        <authorList>
            <person name="Huang J."/>
            <person name="Tang J."/>
        </authorList>
    </citation>
    <scope>NUCLEOTIDE SEQUENCE [LARGE SCALE GENOMIC DNA]</scope>
    <source>
        <strain evidence="6 7">TBZ30</strain>
    </source>
</reference>
<gene>
    <name evidence="5" type="primary">kdsB</name>
    <name evidence="6" type="ORF">BC343_10850</name>
</gene>
<dbReference type="OrthoDB" id="9815559at2"/>
<dbReference type="GO" id="GO:0033468">
    <property type="term" value="P:CMP-keto-3-deoxy-D-manno-octulosonic acid biosynthetic process"/>
    <property type="evidence" value="ECO:0007669"/>
    <property type="project" value="UniProtKB-UniRule"/>
</dbReference>
<dbReference type="NCBIfam" id="NF003952">
    <property type="entry name" value="PRK05450.1-5"/>
    <property type="match status" value="1"/>
</dbReference>
<protein>
    <recommendedName>
        <fullName evidence="5">3-deoxy-manno-octulosonate cytidylyltransferase</fullName>
        <ecNumber evidence="5">2.7.7.38</ecNumber>
    </recommendedName>
    <alternativeName>
        <fullName evidence="5">CMP-2-keto-3-deoxyoctulosonic acid synthase</fullName>
        <shortName evidence="5">CKS</shortName>
        <shortName evidence="5">CMP-KDO synthase</shortName>
    </alternativeName>
</protein>
<dbReference type="CDD" id="cd02517">
    <property type="entry name" value="CMP-KDO-Synthetase"/>
    <property type="match status" value="1"/>
</dbReference>
<proteinExistence type="inferred from homology"/>
<dbReference type="EC" id="2.7.7.38" evidence="5"/>
<comment type="catalytic activity">
    <reaction evidence="5">
        <text>3-deoxy-alpha-D-manno-oct-2-ulosonate + CTP = CMP-3-deoxy-beta-D-manno-octulosonate + diphosphate</text>
        <dbReference type="Rhea" id="RHEA:23448"/>
        <dbReference type="ChEBI" id="CHEBI:33019"/>
        <dbReference type="ChEBI" id="CHEBI:37563"/>
        <dbReference type="ChEBI" id="CHEBI:85986"/>
        <dbReference type="ChEBI" id="CHEBI:85987"/>
        <dbReference type="EC" id="2.7.7.38"/>
    </reaction>
</comment>
<comment type="caution">
    <text evidence="6">The sequence shown here is derived from an EMBL/GenBank/DDBJ whole genome shotgun (WGS) entry which is preliminary data.</text>
</comment>
<dbReference type="GO" id="GO:0016020">
    <property type="term" value="C:membrane"/>
    <property type="evidence" value="ECO:0007669"/>
    <property type="project" value="UniProtKB-SubCell"/>
</dbReference>
<dbReference type="NCBIfam" id="TIGR00466">
    <property type="entry name" value="kdsB"/>
    <property type="match status" value="1"/>
</dbReference>
<evidence type="ECO:0000313" key="6">
    <source>
        <dbReference type="EMBL" id="OOQ58141.1"/>
    </source>
</evidence>